<evidence type="ECO:0000313" key="2">
    <source>
        <dbReference type="Proteomes" id="UP000660680"/>
    </source>
</evidence>
<sequence>MTLGLAREKEALRMHKGRLLELFAGEDGAAALCYAALLRGASHEVWEGSVGQAQIASIYRRRFRGVQRVGQGSVGFAEAVRRLEEYQGGDIVLGYVDDRPSGGYYFQLFLNVDCTSVVACLGVERPRKSEKNDSRN</sequence>
<dbReference type="Proteomes" id="UP000660680">
    <property type="component" value="Unassembled WGS sequence"/>
</dbReference>
<reference evidence="1" key="2">
    <citation type="submission" date="2020-09" db="EMBL/GenBank/DDBJ databases">
        <authorList>
            <person name="Sun Q."/>
            <person name="Ohkuma M."/>
        </authorList>
    </citation>
    <scope>NUCLEOTIDE SEQUENCE</scope>
    <source>
        <strain evidence="1">JCM 3276</strain>
    </source>
</reference>
<accession>A0A918L9E7</accession>
<comment type="caution">
    <text evidence="1">The sequence shown here is derived from an EMBL/GenBank/DDBJ whole genome shotgun (WGS) entry which is preliminary data.</text>
</comment>
<dbReference type="EMBL" id="BMRB01000001">
    <property type="protein sequence ID" value="GGS22547.1"/>
    <property type="molecule type" value="Genomic_DNA"/>
</dbReference>
<reference evidence="1" key="1">
    <citation type="journal article" date="2014" name="Int. J. Syst. Evol. Microbiol.">
        <title>Complete genome sequence of Corynebacterium casei LMG S-19264T (=DSM 44701T), isolated from a smear-ripened cheese.</title>
        <authorList>
            <consortium name="US DOE Joint Genome Institute (JGI-PGF)"/>
            <person name="Walter F."/>
            <person name="Albersmeier A."/>
            <person name="Kalinowski J."/>
            <person name="Ruckert C."/>
        </authorList>
    </citation>
    <scope>NUCLEOTIDE SEQUENCE</scope>
    <source>
        <strain evidence="1">JCM 3276</strain>
    </source>
</reference>
<evidence type="ECO:0000313" key="1">
    <source>
        <dbReference type="EMBL" id="GGS22547.1"/>
    </source>
</evidence>
<gene>
    <name evidence="1" type="ORF">GCM10010171_14230</name>
</gene>
<keyword evidence="2" id="KW-1185">Reference proteome</keyword>
<proteinExistence type="predicted"/>
<organism evidence="1 2">
    <name type="scientific">Actinokineospora fastidiosa</name>
    <dbReference type="NCBI Taxonomy" id="1816"/>
    <lineage>
        <taxon>Bacteria</taxon>
        <taxon>Bacillati</taxon>
        <taxon>Actinomycetota</taxon>
        <taxon>Actinomycetes</taxon>
        <taxon>Pseudonocardiales</taxon>
        <taxon>Pseudonocardiaceae</taxon>
        <taxon>Actinokineospora</taxon>
    </lineage>
</organism>
<name>A0A918L9E7_9PSEU</name>
<dbReference type="AlphaFoldDB" id="A0A918L9E7"/>
<protein>
    <submittedName>
        <fullName evidence="1">Uncharacterized protein</fullName>
    </submittedName>
</protein>